<dbReference type="GO" id="GO:0005506">
    <property type="term" value="F:iron ion binding"/>
    <property type="evidence" value="ECO:0007669"/>
    <property type="project" value="InterPro"/>
</dbReference>
<dbReference type="GO" id="GO:0004497">
    <property type="term" value="F:monooxygenase activity"/>
    <property type="evidence" value="ECO:0007669"/>
    <property type="project" value="UniProtKB-KW"/>
</dbReference>
<evidence type="ECO:0000256" key="1">
    <source>
        <dbReference type="ARBA" id="ARBA00001971"/>
    </source>
</evidence>
<feature type="signal peptide" evidence="7">
    <location>
        <begin position="1"/>
        <end position="15"/>
    </location>
</feature>
<comment type="cofactor">
    <cofactor evidence="1 5">
        <name>heme</name>
        <dbReference type="ChEBI" id="CHEBI:30413"/>
    </cofactor>
</comment>
<dbReference type="InterPro" id="IPR050121">
    <property type="entry name" value="Cytochrome_P450_monoxygenase"/>
</dbReference>
<gene>
    <name evidence="8" type="ORF">K452DRAFT_290800</name>
</gene>
<evidence type="ECO:0000313" key="8">
    <source>
        <dbReference type="EMBL" id="KAF2138218.1"/>
    </source>
</evidence>
<keyword evidence="4 5" id="KW-0408">Iron</keyword>
<evidence type="ECO:0008006" key="10">
    <source>
        <dbReference type="Google" id="ProtNLM"/>
    </source>
</evidence>
<organism evidence="8 9">
    <name type="scientific">Aplosporella prunicola CBS 121167</name>
    <dbReference type="NCBI Taxonomy" id="1176127"/>
    <lineage>
        <taxon>Eukaryota</taxon>
        <taxon>Fungi</taxon>
        <taxon>Dikarya</taxon>
        <taxon>Ascomycota</taxon>
        <taxon>Pezizomycotina</taxon>
        <taxon>Dothideomycetes</taxon>
        <taxon>Dothideomycetes incertae sedis</taxon>
        <taxon>Botryosphaeriales</taxon>
        <taxon>Aplosporellaceae</taxon>
        <taxon>Aplosporella</taxon>
    </lineage>
</organism>
<evidence type="ECO:0000256" key="4">
    <source>
        <dbReference type="ARBA" id="ARBA00023004"/>
    </source>
</evidence>
<dbReference type="CDD" id="cd11070">
    <property type="entry name" value="CYP56-like"/>
    <property type="match status" value="1"/>
</dbReference>
<dbReference type="PRINTS" id="PR00385">
    <property type="entry name" value="P450"/>
</dbReference>
<evidence type="ECO:0000256" key="2">
    <source>
        <dbReference type="ARBA" id="ARBA00010617"/>
    </source>
</evidence>
<feature type="chain" id="PRO_5025661922" description="Cytochrome P450" evidence="7">
    <location>
        <begin position="16"/>
        <end position="523"/>
    </location>
</feature>
<evidence type="ECO:0000256" key="6">
    <source>
        <dbReference type="RuleBase" id="RU000461"/>
    </source>
</evidence>
<keyword evidence="7" id="KW-0732">Signal</keyword>
<dbReference type="EMBL" id="ML995497">
    <property type="protein sequence ID" value="KAF2138218.1"/>
    <property type="molecule type" value="Genomic_DNA"/>
</dbReference>
<sequence>MLVVLLVCAAAAAAALLHLLRRIVLPPPNFPQNIPTIPFYYALIPLLRDCDQEQLYRRYLEAPLAAHGAVNLFFGGRWNVLVQRPAYMLDVFRREDVYAKAGNQVKIPHAVLAQYTGDNIISAHGANWRLYASVVKPGLQQDFARNAAPLWRNAQKVLALMLAEDDAVLVPSLLQRYTLANLSECLLDAPFGTLDSPSAPLHALQSALKPLIFDPVFLNFPVLDFLPLPSRQNARKLARQFHAELADTLRHAHAGHSHATLAPDSSLGCRLLAAREAGKLTETQFTHNCVSVFLAGHENPQLLLTSAMFLLAEHPAYQRLLRAQVRACMAECGVGVGDVSGEGEAQENVQGKGGDAAAARLAHLTTRLAALPLLTASIYETLRLYPPISQLINRRTTCTTALGGPASGILIPAGTYVGYHAYSTGRDTSAWGTDASSFRPERWGSTADAVAAMYRRVSASGAFTAFHGGRRACLGQRFALLQARVSLAVWLAGAEWCLDEGWERQMTAAGPLYPRALRVRVRR</sequence>
<dbReference type="SUPFAM" id="SSF48264">
    <property type="entry name" value="Cytochrome P450"/>
    <property type="match status" value="1"/>
</dbReference>
<dbReference type="GO" id="GO:0016705">
    <property type="term" value="F:oxidoreductase activity, acting on paired donors, with incorporation or reduction of molecular oxygen"/>
    <property type="evidence" value="ECO:0007669"/>
    <property type="project" value="InterPro"/>
</dbReference>
<accession>A0A6A6B3N8</accession>
<dbReference type="InterPro" id="IPR036396">
    <property type="entry name" value="Cyt_P450_sf"/>
</dbReference>
<proteinExistence type="inferred from homology"/>
<name>A0A6A6B3N8_9PEZI</name>
<dbReference type="AlphaFoldDB" id="A0A6A6B3N8"/>
<keyword evidence="3 5" id="KW-0479">Metal-binding</keyword>
<keyword evidence="9" id="KW-1185">Reference proteome</keyword>
<evidence type="ECO:0000313" key="9">
    <source>
        <dbReference type="Proteomes" id="UP000799438"/>
    </source>
</evidence>
<dbReference type="Proteomes" id="UP000799438">
    <property type="component" value="Unassembled WGS sequence"/>
</dbReference>
<dbReference type="Pfam" id="PF00067">
    <property type="entry name" value="p450"/>
    <property type="match status" value="2"/>
</dbReference>
<dbReference type="RefSeq" id="XP_033393931.1">
    <property type="nucleotide sequence ID" value="XM_033541059.1"/>
</dbReference>
<feature type="binding site" description="axial binding residue" evidence="5">
    <location>
        <position position="473"/>
    </location>
    <ligand>
        <name>heme</name>
        <dbReference type="ChEBI" id="CHEBI:30413"/>
    </ligand>
    <ligandPart>
        <name>Fe</name>
        <dbReference type="ChEBI" id="CHEBI:18248"/>
    </ligandPart>
</feature>
<dbReference type="OrthoDB" id="1470350at2759"/>
<comment type="similarity">
    <text evidence="2 6">Belongs to the cytochrome P450 family.</text>
</comment>
<dbReference type="PANTHER" id="PTHR24305">
    <property type="entry name" value="CYTOCHROME P450"/>
    <property type="match status" value="1"/>
</dbReference>
<keyword evidence="6" id="KW-0560">Oxidoreductase</keyword>
<dbReference type="GeneID" id="54298555"/>
<keyword evidence="5 6" id="KW-0349">Heme</keyword>
<evidence type="ECO:0000256" key="3">
    <source>
        <dbReference type="ARBA" id="ARBA00022723"/>
    </source>
</evidence>
<evidence type="ECO:0000256" key="7">
    <source>
        <dbReference type="SAM" id="SignalP"/>
    </source>
</evidence>
<dbReference type="InterPro" id="IPR002403">
    <property type="entry name" value="Cyt_P450_E_grp-IV"/>
</dbReference>
<dbReference type="PANTHER" id="PTHR24305:SF223">
    <property type="entry name" value="CYTOCHROME P450-DIT2"/>
    <property type="match status" value="1"/>
</dbReference>
<dbReference type="GO" id="GO:0020037">
    <property type="term" value="F:heme binding"/>
    <property type="evidence" value="ECO:0007669"/>
    <property type="project" value="InterPro"/>
</dbReference>
<reference evidence="8" key="1">
    <citation type="journal article" date="2020" name="Stud. Mycol.">
        <title>101 Dothideomycetes genomes: a test case for predicting lifestyles and emergence of pathogens.</title>
        <authorList>
            <person name="Haridas S."/>
            <person name="Albert R."/>
            <person name="Binder M."/>
            <person name="Bloem J."/>
            <person name="Labutti K."/>
            <person name="Salamov A."/>
            <person name="Andreopoulos B."/>
            <person name="Baker S."/>
            <person name="Barry K."/>
            <person name="Bills G."/>
            <person name="Bluhm B."/>
            <person name="Cannon C."/>
            <person name="Castanera R."/>
            <person name="Culley D."/>
            <person name="Daum C."/>
            <person name="Ezra D."/>
            <person name="Gonzalez J."/>
            <person name="Henrissat B."/>
            <person name="Kuo A."/>
            <person name="Liang C."/>
            <person name="Lipzen A."/>
            <person name="Lutzoni F."/>
            <person name="Magnuson J."/>
            <person name="Mondo S."/>
            <person name="Nolan M."/>
            <person name="Ohm R."/>
            <person name="Pangilinan J."/>
            <person name="Park H.-J."/>
            <person name="Ramirez L."/>
            <person name="Alfaro M."/>
            <person name="Sun H."/>
            <person name="Tritt A."/>
            <person name="Yoshinaga Y."/>
            <person name="Zwiers L.-H."/>
            <person name="Turgeon B."/>
            <person name="Goodwin S."/>
            <person name="Spatafora J."/>
            <person name="Crous P."/>
            <person name="Grigoriev I."/>
        </authorList>
    </citation>
    <scope>NUCLEOTIDE SEQUENCE</scope>
    <source>
        <strain evidence="8">CBS 121167</strain>
    </source>
</reference>
<dbReference type="PROSITE" id="PS00086">
    <property type="entry name" value="CYTOCHROME_P450"/>
    <property type="match status" value="1"/>
</dbReference>
<dbReference type="InterPro" id="IPR017972">
    <property type="entry name" value="Cyt_P450_CS"/>
</dbReference>
<evidence type="ECO:0000256" key="5">
    <source>
        <dbReference type="PIRSR" id="PIRSR602403-1"/>
    </source>
</evidence>
<dbReference type="InterPro" id="IPR001128">
    <property type="entry name" value="Cyt_P450"/>
</dbReference>
<protein>
    <recommendedName>
        <fullName evidence="10">Cytochrome P450</fullName>
    </recommendedName>
</protein>
<dbReference type="Gene3D" id="1.10.630.10">
    <property type="entry name" value="Cytochrome P450"/>
    <property type="match status" value="1"/>
</dbReference>
<dbReference type="PRINTS" id="PR00465">
    <property type="entry name" value="EP450IV"/>
</dbReference>
<keyword evidence="6" id="KW-0503">Monooxygenase</keyword>